<keyword evidence="3" id="KW-1185">Reference proteome</keyword>
<organism evidence="2 3">
    <name type="scientific">Verticillium longisporum</name>
    <name type="common">Verticillium dahliae var. longisporum</name>
    <dbReference type="NCBI Taxonomy" id="100787"/>
    <lineage>
        <taxon>Eukaryota</taxon>
        <taxon>Fungi</taxon>
        <taxon>Dikarya</taxon>
        <taxon>Ascomycota</taxon>
        <taxon>Pezizomycotina</taxon>
        <taxon>Sordariomycetes</taxon>
        <taxon>Hypocreomycetidae</taxon>
        <taxon>Glomerellales</taxon>
        <taxon>Plectosphaerellaceae</taxon>
        <taxon>Verticillium</taxon>
    </lineage>
</organism>
<feature type="region of interest" description="Disordered" evidence="1">
    <location>
        <begin position="55"/>
        <end position="74"/>
    </location>
</feature>
<dbReference type="EMBL" id="CVQH01023713">
    <property type="protein sequence ID" value="CRK35858.1"/>
    <property type="molecule type" value="Genomic_DNA"/>
</dbReference>
<gene>
    <name evidence="2" type="ORF">BN1708_019840</name>
</gene>
<name>A0A0G4MNJ4_VERLO</name>
<evidence type="ECO:0000313" key="3">
    <source>
        <dbReference type="Proteomes" id="UP000044602"/>
    </source>
</evidence>
<feature type="compositionally biased region" description="Low complexity" evidence="1">
    <location>
        <begin position="1"/>
        <end position="13"/>
    </location>
</feature>
<proteinExistence type="predicted"/>
<evidence type="ECO:0000256" key="1">
    <source>
        <dbReference type="SAM" id="MobiDB-lite"/>
    </source>
</evidence>
<accession>A0A0G4MNJ4</accession>
<sequence length="74" mass="8304">TGLRRQGRLQAPRRGPRRRLPQHSGGVVREPVLLVRPAGDGGHCARHCAGVDRRGHRAGRRVHVDRRRRARPAV</sequence>
<dbReference type="Proteomes" id="UP000044602">
    <property type="component" value="Unassembled WGS sequence"/>
</dbReference>
<feature type="non-terminal residue" evidence="2">
    <location>
        <position position="1"/>
    </location>
</feature>
<evidence type="ECO:0000313" key="2">
    <source>
        <dbReference type="EMBL" id="CRK35858.1"/>
    </source>
</evidence>
<protein>
    <submittedName>
        <fullName evidence="2">Uncharacterized protein</fullName>
    </submittedName>
</protein>
<feature type="region of interest" description="Disordered" evidence="1">
    <location>
        <begin position="1"/>
        <end position="28"/>
    </location>
</feature>
<reference evidence="2 3" key="1">
    <citation type="submission" date="2015-05" db="EMBL/GenBank/DDBJ databases">
        <authorList>
            <person name="Wang D.B."/>
            <person name="Wang M."/>
        </authorList>
    </citation>
    <scope>NUCLEOTIDE SEQUENCE [LARGE SCALE GENOMIC DNA]</scope>
    <source>
        <strain evidence="2">VL1</strain>
    </source>
</reference>
<dbReference type="AlphaFoldDB" id="A0A0G4MNJ4"/>